<dbReference type="InterPro" id="IPR027417">
    <property type="entry name" value="P-loop_NTPase"/>
</dbReference>
<evidence type="ECO:0000256" key="3">
    <source>
        <dbReference type="ARBA" id="ARBA00022679"/>
    </source>
</evidence>
<dbReference type="eggNOG" id="COG0194">
    <property type="taxonomic scope" value="Bacteria"/>
</dbReference>
<comment type="catalytic activity">
    <reaction evidence="5">
        <text>GMP + ATP = GDP + ADP</text>
        <dbReference type="Rhea" id="RHEA:20780"/>
        <dbReference type="ChEBI" id="CHEBI:30616"/>
        <dbReference type="ChEBI" id="CHEBI:58115"/>
        <dbReference type="ChEBI" id="CHEBI:58189"/>
        <dbReference type="ChEBI" id="CHEBI:456216"/>
        <dbReference type="EC" id="2.7.4.8"/>
    </reaction>
</comment>
<dbReference type="InterPro" id="IPR008144">
    <property type="entry name" value="Guanylate_kin-like_dom"/>
</dbReference>
<dbReference type="PANTHER" id="PTHR23117">
    <property type="entry name" value="GUANYLATE KINASE-RELATED"/>
    <property type="match status" value="1"/>
</dbReference>
<comment type="similarity">
    <text evidence="2">Belongs to the guanylate kinase family.</text>
</comment>
<evidence type="ECO:0000259" key="6">
    <source>
        <dbReference type="PROSITE" id="PS50052"/>
    </source>
</evidence>
<reference evidence="7 8" key="1">
    <citation type="submission" date="2016-10" db="EMBL/GenBank/DDBJ databases">
        <authorList>
            <person name="de Groot N.N."/>
        </authorList>
    </citation>
    <scope>NUCLEOTIDE SEQUENCE [LARGE SCALE GENOMIC DNA]</scope>
    <source>
        <strain evidence="7 8">KH1P1</strain>
    </source>
</reference>
<dbReference type="PROSITE" id="PS50052">
    <property type="entry name" value="GUANYLATE_KINASE_2"/>
    <property type="match status" value="1"/>
</dbReference>
<dbReference type="EMBL" id="FOIL01000048">
    <property type="protein sequence ID" value="SET81628.1"/>
    <property type="molecule type" value="Genomic_DNA"/>
</dbReference>
<evidence type="ECO:0000256" key="1">
    <source>
        <dbReference type="ARBA" id="ARBA00003531"/>
    </source>
</evidence>
<protein>
    <submittedName>
        <fullName evidence="7">Guanylate kinase</fullName>
    </submittedName>
</protein>
<dbReference type="InterPro" id="IPR008145">
    <property type="entry name" value="GK/Ca_channel_bsu"/>
</dbReference>
<dbReference type="STRING" id="1526.SAMN02910262_02002"/>
<evidence type="ECO:0000313" key="8">
    <source>
        <dbReference type="Proteomes" id="UP000199820"/>
    </source>
</evidence>
<keyword evidence="8" id="KW-1185">Reference proteome</keyword>
<dbReference type="RefSeq" id="WP_074650165.1">
    <property type="nucleotide sequence ID" value="NZ_FOIL01000048.1"/>
</dbReference>
<comment type="function">
    <text evidence="1">Essential for recycling GMP and indirectly, cGMP.</text>
</comment>
<evidence type="ECO:0000313" key="7">
    <source>
        <dbReference type="EMBL" id="SET81628.1"/>
    </source>
</evidence>
<keyword evidence="3" id="KW-0808">Transferase</keyword>
<sequence>MGKIYYLMGKSACGKDTLYKRIRMDLPELAVSVPYTTRPMREGETDGVEYHFTTEADLDRMRKEGRVIEARTYQTVAGPWTYATVDDGSFDRKGKDFLMIGTLESYCAVRDYFPEGAVIPLYIEVEDGIRLERAIRREREQEKPGYAELCRRFLADEQDFSEENLRNAGVTTSYPNLDFDACAERLESVIRNGRADSE</sequence>
<dbReference type="Proteomes" id="UP000199820">
    <property type="component" value="Unassembled WGS sequence"/>
</dbReference>
<dbReference type="PROSITE" id="PS00856">
    <property type="entry name" value="GUANYLATE_KINASE_1"/>
    <property type="match status" value="1"/>
</dbReference>
<proteinExistence type="inferred from homology"/>
<dbReference type="PANTHER" id="PTHR23117:SF13">
    <property type="entry name" value="GUANYLATE KINASE"/>
    <property type="match status" value="1"/>
</dbReference>
<evidence type="ECO:0000256" key="2">
    <source>
        <dbReference type="ARBA" id="ARBA00005790"/>
    </source>
</evidence>
<keyword evidence="4 7" id="KW-0418">Kinase</keyword>
<dbReference type="GO" id="GO:0005829">
    <property type="term" value="C:cytosol"/>
    <property type="evidence" value="ECO:0007669"/>
    <property type="project" value="TreeGrafter"/>
</dbReference>
<organism evidence="7 8">
    <name type="scientific">[Clostridium] aminophilum</name>
    <dbReference type="NCBI Taxonomy" id="1526"/>
    <lineage>
        <taxon>Bacteria</taxon>
        <taxon>Bacillati</taxon>
        <taxon>Bacillota</taxon>
        <taxon>Clostridia</taxon>
        <taxon>Lachnospirales</taxon>
        <taxon>Lachnospiraceae</taxon>
    </lineage>
</organism>
<evidence type="ECO:0000256" key="4">
    <source>
        <dbReference type="ARBA" id="ARBA00022777"/>
    </source>
</evidence>
<dbReference type="AlphaFoldDB" id="A0A1I0HCZ7"/>
<dbReference type="Gene3D" id="3.40.50.300">
    <property type="entry name" value="P-loop containing nucleotide triphosphate hydrolases"/>
    <property type="match status" value="1"/>
</dbReference>
<dbReference type="Pfam" id="PF00625">
    <property type="entry name" value="Guanylate_kin"/>
    <property type="match status" value="1"/>
</dbReference>
<dbReference type="GO" id="GO:0004385">
    <property type="term" value="F:GMP kinase activity"/>
    <property type="evidence" value="ECO:0007669"/>
    <property type="project" value="UniProtKB-EC"/>
</dbReference>
<dbReference type="SMART" id="SM00072">
    <property type="entry name" value="GuKc"/>
    <property type="match status" value="1"/>
</dbReference>
<gene>
    <name evidence="7" type="ORF">SAMN04487771_10488</name>
</gene>
<name>A0A1I0HCZ7_9FIRM</name>
<evidence type="ECO:0000256" key="5">
    <source>
        <dbReference type="ARBA" id="ARBA00048594"/>
    </source>
</evidence>
<dbReference type="InterPro" id="IPR020590">
    <property type="entry name" value="Guanylate_kinase_CS"/>
</dbReference>
<accession>A0A1I0HCZ7</accession>
<dbReference type="SUPFAM" id="SSF52540">
    <property type="entry name" value="P-loop containing nucleoside triphosphate hydrolases"/>
    <property type="match status" value="1"/>
</dbReference>
<feature type="domain" description="Guanylate kinase-like" evidence="6">
    <location>
        <begin position="2"/>
        <end position="191"/>
    </location>
</feature>
<dbReference type="OrthoDB" id="1033810at2"/>